<dbReference type="RefSeq" id="XP_049178168.1">
    <property type="nucleotide sequence ID" value="XM_049326306.1"/>
</dbReference>
<dbReference type="GO" id="GO:0043410">
    <property type="term" value="P:positive regulation of MAPK cascade"/>
    <property type="evidence" value="ECO:0007669"/>
    <property type="project" value="InterPro"/>
</dbReference>
<dbReference type="EMBL" id="JAHUZD010000149">
    <property type="protein sequence ID" value="KAI3402419.2"/>
    <property type="molecule type" value="Genomic_DNA"/>
</dbReference>
<dbReference type="GeneID" id="73382440"/>
<dbReference type="Pfam" id="PF15454">
    <property type="entry name" value="LAMTOR"/>
    <property type="match status" value="1"/>
</dbReference>
<comment type="caution">
    <text evidence="6">The sequence shown here is derived from an EMBL/GenBank/DDBJ whole genome shotgun (WGS) entry which is preliminary data.</text>
</comment>
<keyword evidence="4" id="KW-0564">Palmitate</keyword>
<organism evidence="6 7">
    <name type="scientific">Candida oxycetoniae</name>
    <dbReference type="NCBI Taxonomy" id="497107"/>
    <lineage>
        <taxon>Eukaryota</taxon>
        <taxon>Fungi</taxon>
        <taxon>Dikarya</taxon>
        <taxon>Ascomycota</taxon>
        <taxon>Saccharomycotina</taxon>
        <taxon>Pichiomycetes</taxon>
        <taxon>Debaryomycetaceae</taxon>
        <taxon>Candida/Lodderomyces clade</taxon>
        <taxon>Candida</taxon>
    </lineage>
</organism>
<proteinExistence type="predicted"/>
<keyword evidence="5" id="KW-0449">Lipoprotein</keyword>
<evidence type="ECO:0000256" key="4">
    <source>
        <dbReference type="ARBA" id="ARBA00023139"/>
    </source>
</evidence>
<dbReference type="GO" id="GO:0045121">
    <property type="term" value="C:membrane raft"/>
    <property type="evidence" value="ECO:0007669"/>
    <property type="project" value="InterPro"/>
</dbReference>
<dbReference type="AlphaFoldDB" id="A0AAI9WVL5"/>
<dbReference type="GO" id="GO:0032008">
    <property type="term" value="P:positive regulation of TOR signaling"/>
    <property type="evidence" value="ECO:0007669"/>
    <property type="project" value="InterPro"/>
</dbReference>
<comment type="subcellular location">
    <subcellularLocation>
        <location evidence="1">Endomembrane system</location>
    </subcellularLocation>
</comment>
<keyword evidence="2" id="KW-0519">Myristate</keyword>
<dbReference type="Proteomes" id="UP001202479">
    <property type="component" value="Unassembled WGS sequence"/>
</dbReference>
<evidence type="ECO:0000313" key="7">
    <source>
        <dbReference type="Proteomes" id="UP001202479"/>
    </source>
</evidence>
<evidence type="ECO:0000256" key="5">
    <source>
        <dbReference type="ARBA" id="ARBA00023288"/>
    </source>
</evidence>
<name>A0AAI9WVL5_9ASCO</name>
<protein>
    <submittedName>
        <fullName evidence="6">Uncharacterized protein</fullName>
    </submittedName>
</protein>
<dbReference type="InterPro" id="IPR028209">
    <property type="entry name" value="LAMTOR1/MEH1"/>
</dbReference>
<evidence type="ECO:0000256" key="1">
    <source>
        <dbReference type="ARBA" id="ARBA00004308"/>
    </source>
</evidence>
<reference evidence="6" key="1">
    <citation type="journal article" date="2022" name="DNA Res.">
        <title>Genome analysis of five recently described species of the CUG-Ser clade uncovers Candida theae as a new hybrid lineage with pathogenic potential in the Candida parapsilosis species complex.</title>
        <authorList>
            <person name="Mixao V."/>
            <person name="Del Olmo V."/>
            <person name="Hegedusova E."/>
            <person name="Saus E."/>
            <person name="Pryszcz L."/>
            <person name="Cillingova A."/>
            <person name="Nosek J."/>
            <person name="Gabaldon T."/>
        </authorList>
    </citation>
    <scope>NUCLEOTIDE SEQUENCE</scope>
    <source>
        <strain evidence="6">CBS 10844</strain>
    </source>
</reference>
<sequence length="161" mass="17978">MGLCISCIYGNTNEEEDDETTSLLGRRHQNQSTECLQQEEILKQQKRHQELTAIVNDLSDKLIDVTSFLNDSTGSKSISSPSLTQQTQIGATYTNGSVSIHGSTGNLNMSEMLGDESQLKQYLHVYNTSERDLVIEKTAKLDDSIRQACRVTVSEPLYLIF</sequence>
<dbReference type="GO" id="GO:0071986">
    <property type="term" value="C:Ragulator complex"/>
    <property type="evidence" value="ECO:0007669"/>
    <property type="project" value="InterPro"/>
</dbReference>
<keyword evidence="3" id="KW-0472">Membrane</keyword>
<dbReference type="GO" id="GO:0001919">
    <property type="term" value="P:regulation of receptor recycling"/>
    <property type="evidence" value="ECO:0007669"/>
    <property type="project" value="InterPro"/>
</dbReference>
<evidence type="ECO:0000313" key="6">
    <source>
        <dbReference type="EMBL" id="KAI3402419.2"/>
    </source>
</evidence>
<dbReference type="GO" id="GO:0031902">
    <property type="term" value="C:late endosome membrane"/>
    <property type="evidence" value="ECO:0007669"/>
    <property type="project" value="InterPro"/>
</dbReference>
<evidence type="ECO:0000256" key="2">
    <source>
        <dbReference type="ARBA" id="ARBA00022707"/>
    </source>
</evidence>
<dbReference type="GO" id="GO:0071230">
    <property type="term" value="P:cellular response to amino acid stimulus"/>
    <property type="evidence" value="ECO:0007669"/>
    <property type="project" value="InterPro"/>
</dbReference>
<keyword evidence="7" id="KW-1185">Reference proteome</keyword>
<dbReference type="GO" id="GO:0016197">
    <property type="term" value="P:endosomal transport"/>
    <property type="evidence" value="ECO:0007669"/>
    <property type="project" value="InterPro"/>
</dbReference>
<accession>A0AAI9WVL5</accession>
<dbReference type="SMART" id="SM01262">
    <property type="entry name" value="LAMTOR"/>
    <property type="match status" value="1"/>
</dbReference>
<gene>
    <name evidence="6" type="ORF">KGF56_004827</name>
</gene>
<evidence type="ECO:0000256" key="3">
    <source>
        <dbReference type="ARBA" id="ARBA00023136"/>
    </source>
</evidence>